<keyword evidence="3 4" id="KW-0732">Signal</keyword>
<feature type="domain" description="Solute-binding protein family 3/N-terminal" evidence="5">
    <location>
        <begin position="55"/>
        <end position="278"/>
    </location>
</feature>
<feature type="chain" id="PRO_5039201739" evidence="4">
    <location>
        <begin position="29"/>
        <end position="311"/>
    </location>
</feature>
<dbReference type="InterPro" id="IPR051455">
    <property type="entry name" value="Bact_solute-bind_prot3"/>
</dbReference>
<name>A0A1C6TDX6_9ACTN</name>
<dbReference type="PANTHER" id="PTHR30085">
    <property type="entry name" value="AMINO ACID ABC TRANSPORTER PERMEASE"/>
    <property type="match status" value="1"/>
</dbReference>
<accession>A0A1C6TDX6</accession>
<dbReference type="OrthoDB" id="4963533at2"/>
<evidence type="ECO:0000313" key="7">
    <source>
        <dbReference type="Proteomes" id="UP000198959"/>
    </source>
</evidence>
<protein>
    <submittedName>
        <fullName evidence="6">Amino acid ABC transporter substrate-binding protein, PAAT family</fullName>
    </submittedName>
</protein>
<evidence type="ECO:0000313" key="6">
    <source>
        <dbReference type="EMBL" id="SCL39899.1"/>
    </source>
</evidence>
<dbReference type="GO" id="GO:0006865">
    <property type="term" value="P:amino acid transport"/>
    <property type="evidence" value="ECO:0007669"/>
    <property type="project" value="TreeGrafter"/>
</dbReference>
<keyword evidence="7" id="KW-1185">Reference proteome</keyword>
<dbReference type="GO" id="GO:0030288">
    <property type="term" value="C:outer membrane-bounded periplasmic space"/>
    <property type="evidence" value="ECO:0007669"/>
    <property type="project" value="TreeGrafter"/>
</dbReference>
<gene>
    <name evidence="6" type="ORF">GA0074692_5525</name>
</gene>
<evidence type="ECO:0000256" key="3">
    <source>
        <dbReference type="ARBA" id="ARBA00022729"/>
    </source>
</evidence>
<keyword evidence="2" id="KW-0813">Transport</keyword>
<evidence type="ECO:0000256" key="4">
    <source>
        <dbReference type="SAM" id="SignalP"/>
    </source>
</evidence>
<dbReference type="InterPro" id="IPR001638">
    <property type="entry name" value="Solute-binding_3/MltF_N"/>
</dbReference>
<dbReference type="PROSITE" id="PS51257">
    <property type="entry name" value="PROKAR_LIPOPROTEIN"/>
    <property type="match status" value="1"/>
</dbReference>
<feature type="signal peptide" evidence="4">
    <location>
        <begin position="1"/>
        <end position="28"/>
    </location>
</feature>
<dbReference type="GO" id="GO:0005576">
    <property type="term" value="C:extracellular region"/>
    <property type="evidence" value="ECO:0007669"/>
    <property type="project" value="TreeGrafter"/>
</dbReference>
<dbReference type="STRING" id="145854.GA0074692_5525"/>
<reference evidence="7" key="1">
    <citation type="submission" date="2016-06" db="EMBL/GenBank/DDBJ databases">
        <authorList>
            <person name="Varghese N."/>
            <person name="Submissions Spin"/>
        </authorList>
    </citation>
    <scope>NUCLEOTIDE SEQUENCE [LARGE SCALE GENOMIC DNA]</scope>
    <source>
        <strain evidence="7">DSM 43817</strain>
    </source>
</reference>
<comment type="similarity">
    <text evidence="1">Belongs to the bacterial solute-binding protein 3 family.</text>
</comment>
<dbReference type="Gene3D" id="3.40.190.10">
    <property type="entry name" value="Periplasmic binding protein-like II"/>
    <property type="match status" value="2"/>
</dbReference>
<evidence type="ECO:0000256" key="1">
    <source>
        <dbReference type="ARBA" id="ARBA00010333"/>
    </source>
</evidence>
<dbReference type="Pfam" id="PF00497">
    <property type="entry name" value="SBP_bac_3"/>
    <property type="match status" value="1"/>
</dbReference>
<dbReference type="AlphaFoldDB" id="A0A1C6TDX6"/>
<dbReference type="SMART" id="SM00062">
    <property type="entry name" value="PBPb"/>
    <property type="match status" value="1"/>
</dbReference>
<proteinExistence type="inferred from homology"/>
<dbReference type="EMBL" id="FMHW01000002">
    <property type="protein sequence ID" value="SCL39899.1"/>
    <property type="molecule type" value="Genomic_DNA"/>
</dbReference>
<evidence type="ECO:0000256" key="2">
    <source>
        <dbReference type="ARBA" id="ARBA00022448"/>
    </source>
</evidence>
<sequence length="311" mass="34277">MNMPSRQQFRSIATALAVTLTLGLAAVAGCDSRQEPQFPSVQEKLRATQVHGQPKLRIGVATLDPLLGGQKNAFVNFEGEIARYIAASLGYEGDQRIDLVPLATEDRIPALQSGQVDLVVSSFSMTEEREKQVLFAGPYFVTTQEVLIPLRLKDRVQTIEDLRDPKLRVCASGGSTSEAELEEHGIRPRVVKDVSDCVRGIREDRYDVVSSDEAILAGFRSQFATEFQIVDMPFGTSERIGVGVPIGDPALRDLVAYFLHKSYQQGRRDGSSPWLTAYHKTLGPWLTADLPQPQPLNVPDLVDFDDKAPTP</sequence>
<dbReference type="SUPFAM" id="SSF53850">
    <property type="entry name" value="Periplasmic binding protein-like II"/>
    <property type="match status" value="1"/>
</dbReference>
<dbReference type="RefSeq" id="WP_091649121.1">
    <property type="nucleotide sequence ID" value="NZ_FMHW01000002.1"/>
</dbReference>
<organism evidence="6 7">
    <name type="scientific">Micromonospora pallida</name>
    <dbReference type="NCBI Taxonomy" id="145854"/>
    <lineage>
        <taxon>Bacteria</taxon>
        <taxon>Bacillati</taxon>
        <taxon>Actinomycetota</taxon>
        <taxon>Actinomycetes</taxon>
        <taxon>Micromonosporales</taxon>
        <taxon>Micromonosporaceae</taxon>
        <taxon>Micromonospora</taxon>
    </lineage>
</organism>
<dbReference type="PANTHER" id="PTHR30085:SF6">
    <property type="entry name" value="ABC TRANSPORTER GLUTAMINE-BINDING PROTEIN GLNH"/>
    <property type="match status" value="1"/>
</dbReference>
<dbReference type="Proteomes" id="UP000198959">
    <property type="component" value="Unassembled WGS sequence"/>
</dbReference>
<evidence type="ECO:0000259" key="5">
    <source>
        <dbReference type="SMART" id="SM00062"/>
    </source>
</evidence>